<dbReference type="RefSeq" id="WP_310301602.1">
    <property type="nucleotide sequence ID" value="NZ_BAAAPS010000008.1"/>
</dbReference>
<dbReference type="EMBL" id="JAVDYG010000001">
    <property type="protein sequence ID" value="MDR7362312.1"/>
    <property type="molecule type" value="Genomic_DNA"/>
</dbReference>
<dbReference type="InterPro" id="IPR045926">
    <property type="entry name" value="DUF6345"/>
</dbReference>
<reference evidence="1 2" key="1">
    <citation type="submission" date="2023-07" db="EMBL/GenBank/DDBJ databases">
        <title>Sequencing the genomes of 1000 actinobacteria strains.</title>
        <authorList>
            <person name="Klenk H.-P."/>
        </authorList>
    </citation>
    <scope>NUCLEOTIDE SEQUENCE [LARGE SCALE GENOMIC DNA]</scope>
    <source>
        <strain evidence="1 2">DSM 19426</strain>
    </source>
</reference>
<dbReference type="Pfam" id="PF19872">
    <property type="entry name" value="DUF6345"/>
    <property type="match status" value="1"/>
</dbReference>
<evidence type="ECO:0000313" key="1">
    <source>
        <dbReference type="EMBL" id="MDR7362312.1"/>
    </source>
</evidence>
<accession>A0ABU2BUK0</accession>
<evidence type="ECO:0000313" key="2">
    <source>
        <dbReference type="Proteomes" id="UP001183648"/>
    </source>
</evidence>
<sequence>MARPTSSSRTPRVRRRRVRSVAAPSAGVLVAGVLASGLGGAATVTTLGLSMATARGADLPRVSQEAPYFQVTAEGLDAEQAKALAERAGIRNALRRDGTFSFVNAASFGRVPMLTGAKGTDEDGRPTVARRLDLERLKALRPLNEDKAVSRAYDLLPLPKGFETSAHPSHTRLTLAGVRGRTLATYDLDTTVNLDYRLGDVPVTGPGMRTSVTFGPKGGVQGLTLATRSVEKAGYVGIIGPDAAQEQCRSMYGANTPLGDPQLVYYAPRLTGAGKGTVSYLLPHWACEVQQRDGKGVEPGKLVPAAPSLTPAADLLVARDGTAMTGRLELTGGQEPFKVQWSSSTRGILKGSPEGVEYAAAARGRKAVPETLTATVTDANGITTEVSGVLGATGGQVEAQGYGGQGGELASVGIENTVDEWQCAQDSAAGFRSVMQSKGHTVRFDWRGMNAWEQDFKKTSAGGSDSSYVDAVDAQWYTGHGSAGGITFKNTAHQDGSITPSDARWGDNDNLEWMQLESCEVLRDTTGTNDYFARWAPAFDGLHLLNGFDTLAQCVNGGTGRRFAEYLFPRTFLFWTSPALTVQQAWRQMATDLEPSGRVWRSISPARSGWVTNLDDKFWGQGNVGPDIPKSQLIGYVAISGTV</sequence>
<name>A0ABU2BUK0_9ACTN</name>
<organism evidence="1 2">
    <name type="scientific">Nocardioides marmoribigeumensis</name>
    <dbReference type="NCBI Taxonomy" id="433649"/>
    <lineage>
        <taxon>Bacteria</taxon>
        <taxon>Bacillati</taxon>
        <taxon>Actinomycetota</taxon>
        <taxon>Actinomycetes</taxon>
        <taxon>Propionibacteriales</taxon>
        <taxon>Nocardioidaceae</taxon>
        <taxon>Nocardioides</taxon>
    </lineage>
</organism>
<dbReference type="Proteomes" id="UP001183648">
    <property type="component" value="Unassembled WGS sequence"/>
</dbReference>
<comment type="caution">
    <text evidence="1">The sequence shown here is derived from an EMBL/GenBank/DDBJ whole genome shotgun (WGS) entry which is preliminary data.</text>
</comment>
<protein>
    <submittedName>
        <fullName evidence="1">Uncharacterized protein</fullName>
    </submittedName>
</protein>
<proteinExistence type="predicted"/>
<keyword evidence="2" id="KW-1185">Reference proteome</keyword>
<gene>
    <name evidence="1" type="ORF">J2S63_001865</name>
</gene>